<dbReference type="SUPFAM" id="SSF51182">
    <property type="entry name" value="RmlC-like cupins"/>
    <property type="match status" value="1"/>
</dbReference>
<dbReference type="eggNOG" id="ENOG502QQ0P">
    <property type="taxonomic scope" value="Eukaryota"/>
</dbReference>
<keyword evidence="3" id="KW-0464">Manganese</keyword>
<keyword evidence="1 3" id="KW-0479">Metal-binding</keyword>
<evidence type="ECO:0000313" key="7">
    <source>
        <dbReference type="EMBL" id="EPQ59336.1"/>
    </source>
</evidence>
<feature type="binding site" evidence="3">
    <location>
        <position position="149"/>
    </location>
    <ligand>
        <name>Mn(2+)</name>
        <dbReference type="ChEBI" id="CHEBI:29035"/>
        <label>1</label>
    </ligand>
</feature>
<dbReference type="RefSeq" id="XP_007862361.1">
    <property type="nucleotide sequence ID" value="XM_007864170.1"/>
</dbReference>
<dbReference type="CDD" id="cd20304">
    <property type="entry name" value="cupin_OxDC_N"/>
    <property type="match status" value="1"/>
</dbReference>
<reference evidence="7 8" key="1">
    <citation type="journal article" date="2012" name="Science">
        <title>The Paleozoic origin of enzymatic lignin decomposition reconstructed from 31 fungal genomes.</title>
        <authorList>
            <person name="Floudas D."/>
            <person name="Binder M."/>
            <person name="Riley R."/>
            <person name="Barry K."/>
            <person name="Blanchette R.A."/>
            <person name="Henrissat B."/>
            <person name="Martinez A.T."/>
            <person name="Otillar R."/>
            <person name="Spatafora J.W."/>
            <person name="Yadav J.S."/>
            <person name="Aerts A."/>
            <person name="Benoit I."/>
            <person name="Boyd A."/>
            <person name="Carlson A."/>
            <person name="Copeland A."/>
            <person name="Coutinho P.M."/>
            <person name="de Vries R.P."/>
            <person name="Ferreira P."/>
            <person name="Findley K."/>
            <person name="Foster B."/>
            <person name="Gaskell J."/>
            <person name="Glotzer D."/>
            <person name="Gorecki P."/>
            <person name="Heitman J."/>
            <person name="Hesse C."/>
            <person name="Hori C."/>
            <person name="Igarashi K."/>
            <person name="Jurgens J.A."/>
            <person name="Kallen N."/>
            <person name="Kersten P."/>
            <person name="Kohler A."/>
            <person name="Kuees U."/>
            <person name="Kumar T.K.A."/>
            <person name="Kuo A."/>
            <person name="LaButti K."/>
            <person name="Larrondo L.F."/>
            <person name="Lindquist E."/>
            <person name="Ling A."/>
            <person name="Lombard V."/>
            <person name="Lucas S."/>
            <person name="Lundell T."/>
            <person name="Martin R."/>
            <person name="McLaughlin D.J."/>
            <person name="Morgenstern I."/>
            <person name="Morin E."/>
            <person name="Murat C."/>
            <person name="Nagy L.G."/>
            <person name="Nolan M."/>
            <person name="Ohm R.A."/>
            <person name="Patyshakuliyeva A."/>
            <person name="Rokas A."/>
            <person name="Ruiz-Duenas F.J."/>
            <person name="Sabat G."/>
            <person name="Salamov A."/>
            <person name="Samejima M."/>
            <person name="Schmutz J."/>
            <person name="Slot J.C."/>
            <person name="St John F."/>
            <person name="Stenlid J."/>
            <person name="Sun H."/>
            <person name="Sun S."/>
            <person name="Syed K."/>
            <person name="Tsang A."/>
            <person name="Wiebenga A."/>
            <person name="Young D."/>
            <person name="Pisabarro A."/>
            <person name="Eastwood D.C."/>
            <person name="Martin F."/>
            <person name="Cullen D."/>
            <person name="Grigoriev I.V."/>
            <person name="Hibbett D.S."/>
        </authorList>
    </citation>
    <scope>NUCLEOTIDE SEQUENCE [LARGE SCALE GENOMIC DNA]</scope>
    <source>
        <strain evidence="7 8">ATCC 11539</strain>
    </source>
</reference>
<feature type="binding site" evidence="3">
    <location>
        <position position="188"/>
    </location>
    <ligand>
        <name>Mn(2+)</name>
        <dbReference type="ChEBI" id="CHEBI:29035"/>
        <label>1</label>
    </ligand>
</feature>
<dbReference type="Proteomes" id="UP000030669">
    <property type="component" value="Unassembled WGS sequence"/>
</dbReference>
<evidence type="ECO:0000259" key="6">
    <source>
        <dbReference type="SMART" id="SM00835"/>
    </source>
</evidence>
<evidence type="ECO:0000256" key="2">
    <source>
        <dbReference type="PIRSR" id="PIRSR617774-1"/>
    </source>
</evidence>
<accession>S7QHR9</accession>
<dbReference type="PANTHER" id="PTHR35848:SF9">
    <property type="entry name" value="SLL1358 PROTEIN"/>
    <property type="match status" value="1"/>
</dbReference>
<dbReference type="GO" id="GO:0033609">
    <property type="term" value="P:oxalate metabolic process"/>
    <property type="evidence" value="ECO:0007669"/>
    <property type="project" value="InterPro"/>
</dbReference>
<dbReference type="SMR" id="S7QHR9"/>
<evidence type="ECO:0000256" key="3">
    <source>
        <dbReference type="PIRSR" id="PIRSR617774-2"/>
    </source>
</evidence>
<evidence type="ECO:0000256" key="1">
    <source>
        <dbReference type="ARBA" id="ARBA00022723"/>
    </source>
</evidence>
<dbReference type="GO" id="GO:0046872">
    <property type="term" value="F:metal ion binding"/>
    <property type="evidence" value="ECO:0007669"/>
    <property type="project" value="UniProtKB-KW"/>
</dbReference>
<evidence type="ECO:0000256" key="4">
    <source>
        <dbReference type="SAM" id="MobiDB-lite"/>
    </source>
</evidence>
<feature type="binding site" evidence="3">
    <location>
        <position position="328"/>
    </location>
    <ligand>
        <name>Mn(2+)</name>
        <dbReference type="ChEBI" id="CHEBI:29035"/>
        <label>2</label>
    </ligand>
</feature>
<dbReference type="InterPro" id="IPR014710">
    <property type="entry name" value="RmlC-like_jellyroll"/>
</dbReference>
<dbReference type="InterPro" id="IPR011051">
    <property type="entry name" value="RmlC_Cupin_sf"/>
</dbReference>
<dbReference type="OMA" id="HQTAEWA"/>
<protein>
    <submittedName>
        <fullName evidence="7">Oxalate decarboxylase</fullName>
    </submittedName>
</protein>
<dbReference type="SMART" id="SM00835">
    <property type="entry name" value="Cupin_1"/>
    <property type="match status" value="2"/>
</dbReference>
<dbReference type="CDD" id="cd20305">
    <property type="entry name" value="cupin_OxDC_C"/>
    <property type="match status" value="1"/>
</dbReference>
<dbReference type="KEGG" id="gtr:GLOTRDRAFT_103366"/>
<feature type="chain" id="PRO_5004544017" evidence="5">
    <location>
        <begin position="20"/>
        <end position="426"/>
    </location>
</feature>
<proteinExistence type="predicted"/>
<feature type="domain" description="Cupin type-1" evidence="6">
    <location>
        <begin position="100"/>
        <end position="243"/>
    </location>
</feature>
<dbReference type="HOGENOM" id="CLU_030515_2_0_1"/>
<dbReference type="NCBIfam" id="TIGR03404">
    <property type="entry name" value="bicupin_oxalic"/>
    <property type="match status" value="1"/>
</dbReference>
<dbReference type="OrthoDB" id="10263073at2759"/>
<feature type="binding site" evidence="3">
    <location>
        <position position="357"/>
    </location>
    <ligand>
        <name>Mn(2+)</name>
        <dbReference type="ChEBI" id="CHEBI:29035"/>
        <label>2</label>
    </ligand>
</feature>
<feature type="binding site" evidence="3">
    <location>
        <position position="145"/>
    </location>
    <ligand>
        <name>Mn(2+)</name>
        <dbReference type="ChEBI" id="CHEBI:29035"/>
        <label>1</label>
    </ligand>
</feature>
<dbReference type="PANTHER" id="PTHR35848">
    <property type="entry name" value="OXALATE-BINDING PROTEIN"/>
    <property type="match status" value="1"/>
</dbReference>
<gene>
    <name evidence="7" type="ORF">GLOTRDRAFT_103366</name>
</gene>
<evidence type="ECO:0000313" key="8">
    <source>
        <dbReference type="Proteomes" id="UP000030669"/>
    </source>
</evidence>
<feature type="binding site" evidence="3">
    <location>
        <position position="323"/>
    </location>
    <ligand>
        <name>Mn(2+)</name>
        <dbReference type="ChEBI" id="CHEBI:29035"/>
        <label>2</label>
    </ligand>
</feature>
<sequence>MFLLSVTHIFLSLSAFVCAAPAGTTSASAADSSPTVPLASDNPNYPLWNDTVDYPPQPIRGPFGANQLGPQNIAIDKQNPDLLAPPTTDAGTVLNAKWPLALSHNQLHTGGWARQQNTQELPIATQMAGVDMRLEPGAIRELHWHSADEWAYILKGSTQVTAVDQDGRNFLETLNQGDLWYFPAGVPHSLQATDDNPEGCEFILVFDSGDFSDFGTFLLTDWLAHVPKEVIAKNFGSDIAAWNGIPGEQLYIFPSNPPPDNATSPSDPQGSVPESFGYRFSQVPATQLAGGTVKVADSRTFKAAKKIAVAEVTVEPGAMRQWHPTEDEWAFFLEGNARMTMFAAEGNAATFDFQASHYVENTGNTTLHYLEIFHTDIYQDVSLSQWLALVPPALVKAHLNISDELIATFNKTKATVVAPDPYLKAF</sequence>
<feature type="active site" description="Proton donor" evidence="2">
    <location>
        <position position="371"/>
    </location>
</feature>
<dbReference type="AlphaFoldDB" id="S7QHR9"/>
<organism evidence="7 8">
    <name type="scientific">Gloeophyllum trabeum (strain ATCC 11539 / FP-39264 / Madison 617)</name>
    <name type="common">Brown rot fungus</name>
    <dbReference type="NCBI Taxonomy" id="670483"/>
    <lineage>
        <taxon>Eukaryota</taxon>
        <taxon>Fungi</taxon>
        <taxon>Dikarya</taxon>
        <taxon>Basidiomycota</taxon>
        <taxon>Agaricomycotina</taxon>
        <taxon>Agaricomycetes</taxon>
        <taxon>Gloeophyllales</taxon>
        <taxon>Gloeophyllaceae</taxon>
        <taxon>Gloeophyllum</taxon>
    </lineage>
</organism>
<feature type="binding site" evidence="3">
    <location>
        <position position="143"/>
    </location>
    <ligand>
        <name>Mn(2+)</name>
        <dbReference type="ChEBI" id="CHEBI:29035"/>
        <label>1</label>
    </ligand>
</feature>
<dbReference type="InterPro" id="IPR006045">
    <property type="entry name" value="Cupin_1"/>
</dbReference>
<feature type="signal peptide" evidence="5">
    <location>
        <begin position="1"/>
        <end position="19"/>
    </location>
</feature>
<name>S7QHR9_GLOTA</name>
<dbReference type="InterPro" id="IPR051610">
    <property type="entry name" value="GPI/OXD"/>
</dbReference>
<feature type="region of interest" description="Disordered" evidence="4">
    <location>
        <begin position="253"/>
        <end position="275"/>
    </location>
</feature>
<dbReference type="Gene3D" id="2.60.120.10">
    <property type="entry name" value="Jelly Rolls"/>
    <property type="match status" value="2"/>
</dbReference>
<dbReference type="InterPro" id="IPR017774">
    <property type="entry name" value="Bicupin_oxalate_deCO2ase/Oxase"/>
</dbReference>
<feature type="domain" description="Cupin type-1" evidence="6">
    <location>
        <begin position="278"/>
        <end position="407"/>
    </location>
</feature>
<dbReference type="GeneID" id="19298564"/>
<evidence type="ECO:0000256" key="5">
    <source>
        <dbReference type="SAM" id="SignalP"/>
    </source>
</evidence>
<dbReference type="EMBL" id="KB469297">
    <property type="protein sequence ID" value="EPQ59336.1"/>
    <property type="molecule type" value="Genomic_DNA"/>
</dbReference>
<keyword evidence="5" id="KW-0732">Signal</keyword>
<dbReference type="Pfam" id="PF00190">
    <property type="entry name" value="Cupin_1"/>
    <property type="match status" value="2"/>
</dbReference>
<keyword evidence="8" id="KW-1185">Reference proteome</keyword>
<comment type="cofactor">
    <cofactor evidence="3">
        <name>Mn(2+)</name>
        <dbReference type="ChEBI" id="CHEBI:29035"/>
    </cofactor>
    <text evidence="3">Binds 2 manganese ions per subunit.</text>
</comment>